<gene>
    <name evidence="2" type="ORF">ZEAMMB73_Zm00001d025705</name>
</gene>
<feature type="compositionally biased region" description="Pro residues" evidence="1">
    <location>
        <begin position="23"/>
        <end position="38"/>
    </location>
</feature>
<protein>
    <submittedName>
        <fullName evidence="2">NAD-dependent protein deacetylase SRT1</fullName>
    </submittedName>
</protein>
<reference evidence="2" key="1">
    <citation type="submission" date="2015-12" db="EMBL/GenBank/DDBJ databases">
        <title>Update maize B73 reference genome by single molecule sequencing technologies.</title>
        <authorList>
            <consortium name="Maize Genome Sequencing Project"/>
            <person name="Ware D."/>
        </authorList>
    </citation>
    <scope>NUCLEOTIDE SEQUENCE</scope>
    <source>
        <tissue evidence="2">Seedling</tissue>
    </source>
</reference>
<name>A0A1D6J8R3_MAIZE</name>
<dbReference type="EMBL" id="CM000786">
    <property type="protein sequence ID" value="AQK44309.1"/>
    <property type="molecule type" value="Genomic_DNA"/>
</dbReference>
<feature type="non-terminal residue" evidence="2">
    <location>
        <position position="1"/>
    </location>
</feature>
<feature type="compositionally biased region" description="Basic and acidic residues" evidence="1">
    <location>
        <begin position="58"/>
        <end position="75"/>
    </location>
</feature>
<organism evidence="2">
    <name type="scientific">Zea mays</name>
    <name type="common">Maize</name>
    <dbReference type="NCBI Taxonomy" id="4577"/>
    <lineage>
        <taxon>Eukaryota</taxon>
        <taxon>Viridiplantae</taxon>
        <taxon>Streptophyta</taxon>
        <taxon>Embryophyta</taxon>
        <taxon>Tracheophyta</taxon>
        <taxon>Spermatophyta</taxon>
        <taxon>Magnoliopsida</taxon>
        <taxon>Liliopsida</taxon>
        <taxon>Poales</taxon>
        <taxon>Poaceae</taxon>
        <taxon>PACMAD clade</taxon>
        <taxon>Panicoideae</taxon>
        <taxon>Andropogonodae</taxon>
        <taxon>Andropogoneae</taxon>
        <taxon>Tripsacinae</taxon>
        <taxon>Zea</taxon>
    </lineage>
</organism>
<evidence type="ECO:0000313" key="2">
    <source>
        <dbReference type="EMBL" id="AQK44309.1"/>
    </source>
</evidence>
<feature type="region of interest" description="Disordered" evidence="1">
    <location>
        <begin position="16"/>
        <end position="105"/>
    </location>
</feature>
<evidence type="ECO:0000256" key="1">
    <source>
        <dbReference type="SAM" id="MobiDB-lite"/>
    </source>
</evidence>
<dbReference type="AlphaFoldDB" id="A0A1D6J8R3"/>
<sequence>VHLTGRLFLLPIHPQRAAAASSAPPPRPSSLLAPPPQLVSPATDFLPPLAAPQPGDKAALDREPPGVQRHRDQLRRGVRPLQPGVSATGTQLQRVSWTEEDISKA</sequence>
<feature type="compositionally biased region" description="Polar residues" evidence="1">
    <location>
        <begin position="85"/>
        <end position="96"/>
    </location>
</feature>
<proteinExistence type="predicted"/>
<accession>A0A1D6J8R3</accession>